<evidence type="ECO:0000256" key="4">
    <source>
        <dbReference type="ARBA" id="ARBA00022833"/>
    </source>
</evidence>
<proteinExistence type="predicted"/>
<dbReference type="FunFam" id="3.30.160.60:FF:000446">
    <property type="entry name" value="Zinc finger protein"/>
    <property type="match status" value="1"/>
</dbReference>
<sequence length="233" mass="25950">MHLKLFKCDQCTSEFTAKRNLTAHRKTHEGVRFPCTRCVITFSNKSNLKKHLKNIHGAVQHGNIQIAPHVFVPNIPAGPSRNTTAAVIPTRNVCSSTARDCLTEAPAQNISTAAQRDNMISSQRDNAISAAGDNAVSTAGDNVMEDFLNNVDDDDDYAQVADVFEDLGFCKKEDSYTTLDNGKRVSSANTKSAVRAKKIRLNFAPYSMEIYRSRRMYSSPIFQQGRHEIPRQQ</sequence>
<dbReference type="Proteomes" id="UP000007819">
    <property type="component" value="Unassembled WGS sequence"/>
</dbReference>
<keyword evidence="3 5" id="KW-0863">Zinc-finger</keyword>
<evidence type="ECO:0000256" key="2">
    <source>
        <dbReference type="ARBA" id="ARBA00022737"/>
    </source>
</evidence>
<feature type="domain" description="C2H2-type" evidence="6">
    <location>
        <begin position="6"/>
        <end position="33"/>
    </location>
</feature>
<evidence type="ECO:0000313" key="7">
    <source>
        <dbReference type="EnsemblMetazoa" id="XP_029348127.1"/>
    </source>
</evidence>
<organism evidence="7 8">
    <name type="scientific">Acyrthosiphon pisum</name>
    <name type="common">Pea aphid</name>
    <dbReference type="NCBI Taxonomy" id="7029"/>
    <lineage>
        <taxon>Eukaryota</taxon>
        <taxon>Metazoa</taxon>
        <taxon>Ecdysozoa</taxon>
        <taxon>Arthropoda</taxon>
        <taxon>Hexapoda</taxon>
        <taxon>Insecta</taxon>
        <taxon>Pterygota</taxon>
        <taxon>Neoptera</taxon>
        <taxon>Paraneoptera</taxon>
        <taxon>Hemiptera</taxon>
        <taxon>Sternorrhyncha</taxon>
        <taxon>Aphidomorpha</taxon>
        <taxon>Aphidoidea</taxon>
        <taxon>Aphididae</taxon>
        <taxon>Macrosiphini</taxon>
        <taxon>Acyrthosiphon</taxon>
    </lineage>
</organism>
<keyword evidence="8" id="KW-1185">Reference proteome</keyword>
<dbReference type="InterPro" id="IPR036236">
    <property type="entry name" value="Znf_C2H2_sf"/>
</dbReference>
<dbReference type="InterPro" id="IPR013087">
    <property type="entry name" value="Znf_C2H2_type"/>
</dbReference>
<dbReference type="OrthoDB" id="10614449at2759"/>
<keyword evidence="2" id="KW-0677">Repeat</keyword>
<dbReference type="GO" id="GO:0043565">
    <property type="term" value="F:sequence-specific DNA binding"/>
    <property type="evidence" value="ECO:0007669"/>
    <property type="project" value="TreeGrafter"/>
</dbReference>
<feature type="domain" description="C2H2-type" evidence="6">
    <location>
        <begin position="33"/>
        <end position="61"/>
    </location>
</feature>
<evidence type="ECO:0000256" key="1">
    <source>
        <dbReference type="ARBA" id="ARBA00022723"/>
    </source>
</evidence>
<dbReference type="EnsemblMetazoa" id="XM_029492267.1">
    <property type="protein sequence ID" value="XP_029348127.1"/>
    <property type="gene ID" value="LOC107885286"/>
</dbReference>
<evidence type="ECO:0000259" key="6">
    <source>
        <dbReference type="PROSITE" id="PS50157"/>
    </source>
</evidence>
<keyword evidence="1" id="KW-0479">Metal-binding</keyword>
<evidence type="ECO:0000256" key="3">
    <source>
        <dbReference type="ARBA" id="ARBA00022771"/>
    </source>
</evidence>
<evidence type="ECO:0000313" key="8">
    <source>
        <dbReference type="Proteomes" id="UP000007819"/>
    </source>
</evidence>
<dbReference type="PROSITE" id="PS50157">
    <property type="entry name" value="ZINC_FINGER_C2H2_2"/>
    <property type="match status" value="2"/>
</dbReference>
<dbReference type="PANTHER" id="PTHR24408">
    <property type="entry name" value="ZINC FINGER PROTEIN"/>
    <property type="match status" value="1"/>
</dbReference>
<dbReference type="GO" id="GO:0000981">
    <property type="term" value="F:DNA-binding transcription factor activity, RNA polymerase II-specific"/>
    <property type="evidence" value="ECO:0007669"/>
    <property type="project" value="TreeGrafter"/>
</dbReference>
<keyword evidence="4" id="KW-0862">Zinc</keyword>
<dbReference type="GO" id="GO:0008270">
    <property type="term" value="F:zinc ion binding"/>
    <property type="evidence" value="ECO:0007669"/>
    <property type="project" value="UniProtKB-KW"/>
</dbReference>
<protein>
    <recommendedName>
        <fullName evidence="6">C2H2-type domain-containing protein</fullName>
    </recommendedName>
</protein>
<dbReference type="GeneID" id="107885286"/>
<dbReference type="SMART" id="SM00355">
    <property type="entry name" value="ZnF_C2H2"/>
    <property type="match status" value="2"/>
</dbReference>
<reference evidence="7" key="2">
    <citation type="submission" date="2022-06" db="UniProtKB">
        <authorList>
            <consortium name="EnsemblMetazoa"/>
        </authorList>
    </citation>
    <scope>IDENTIFICATION</scope>
</reference>
<dbReference type="RefSeq" id="XP_029348127.1">
    <property type="nucleotide sequence ID" value="XM_029492267.1"/>
</dbReference>
<dbReference type="GO" id="GO:0005634">
    <property type="term" value="C:nucleus"/>
    <property type="evidence" value="ECO:0007669"/>
    <property type="project" value="TreeGrafter"/>
</dbReference>
<dbReference type="Gene3D" id="3.30.160.60">
    <property type="entry name" value="Classic Zinc Finger"/>
    <property type="match status" value="2"/>
</dbReference>
<accession>A0A8R2JWQ9</accession>
<dbReference type="PANTHER" id="PTHR24408:SF58">
    <property type="entry name" value="TRANSCRIPTION FACTOR (TFIIIA), PUTATIVE (AFU_ORTHOLOGUE AFUA_1G05150)-RELATED"/>
    <property type="match status" value="1"/>
</dbReference>
<dbReference type="SUPFAM" id="SSF57667">
    <property type="entry name" value="beta-beta-alpha zinc fingers"/>
    <property type="match status" value="1"/>
</dbReference>
<name>A0A8R2JWQ9_ACYPI</name>
<dbReference type="KEGG" id="api:107885286"/>
<evidence type="ECO:0000256" key="5">
    <source>
        <dbReference type="PROSITE-ProRule" id="PRU00042"/>
    </source>
</evidence>
<dbReference type="PROSITE" id="PS00028">
    <property type="entry name" value="ZINC_FINGER_C2H2_1"/>
    <property type="match status" value="2"/>
</dbReference>
<dbReference type="Pfam" id="PF00096">
    <property type="entry name" value="zf-C2H2"/>
    <property type="match status" value="2"/>
</dbReference>
<dbReference type="AlphaFoldDB" id="A0A8R2JWQ9"/>
<reference evidence="8" key="1">
    <citation type="submission" date="2010-06" db="EMBL/GenBank/DDBJ databases">
        <authorList>
            <person name="Jiang H."/>
            <person name="Abraham K."/>
            <person name="Ali S."/>
            <person name="Alsbrooks S.L."/>
            <person name="Anim B.N."/>
            <person name="Anosike U.S."/>
            <person name="Attaway T."/>
            <person name="Bandaranaike D.P."/>
            <person name="Battles P.K."/>
            <person name="Bell S.N."/>
            <person name="Bell A.V."/>
            <person name="Beltran B."/>
            <person name="Bickham C."/>
            <person name="Bustamante Y."/>
            <person name="Caleb T."/>
            <person name="Canada A."/>
            <person name="Cardenas V."/>
            <person name="Carter K."/>
            <person name="Chacko J."/>
            <person name="Chandrabose M.N."/>
            <person name="Chavez D."/>
            <person name="Chavez A."/>
            <person name="Chen L."/>
            <person name="Chu H.-S."/>
            <person name="Claassen K.J."/>
            <person name="Cockrell R."/>
            <person name="Collins M."/>
            <person name="Cooper J.A."/>
            <person name="Cree A."/>
            <person name="Curry S.M."/>
            <person name="Da Y."/>
            <person name="Dao M.D."/>
            <person name="Das B."/>
            <person name="Davila M.-L."/>
            <person name="Davy-Carroll L."/>
            <person name="Denson S."/>
            <person name="Dinh H."/>
            <person name="Ebong V.E."/>
            <person name="Edwards J.R."/>
            <person name="Egan A."/>
            <person name="El-Daye J."/>
            <person name="Escobedo L."/>
            <person name="Fernandez S."/>
            <person name="Fernando P.R."/>
            <person name="Flagg N."/>
            <person name="Forbes L.D."/>
            <person name="Fowler R.G."/>
            <person name="Fu Q."/>
            <person name="Gabisi R.A."/>
            <person name="Ganer J."/>
            <person name="Garbino Pronczuk A."/>
            <person name="Garcia R.M."/>
            <person name="Garner T."/>
            <person name="Garrett T.E."/>
            <person name="Gonzalez D.A."/>
            <person name="Hamid H."/>
            <person name="Hawkins E.S."/>
            <person name="Hirani K."/>
            <person name="Hogues M.E."/>
            <person name="Hollins B."/>
            <person name="Hsiao C.-H."/>
            <person name="Jabil R."/>
            <person name="James M.L."/>
            <person name="Jhangiani S.N."/>
            <person name="Johnson B."/>
            <person name="Johnson Q."/>
            <person name="Joshi V."/>
            <person name="Kalu J.B."/>
            <person name="Kam C."/>
            <person name="Kashfia A."/>
            <person name="Keebler J."/>
            <person name="Kisamo H."/>
            <person name="Kovar C.L."/>
            <person name="Lago L.A."/>
            <person name="Lai C.-Y."/>
            <person name="Laidlaw J."/>
            <person name="Lara F."/>
            <person name="Le T.-K."/>
            <person name="Lee S.L."/>
            <person name="Legall F.H."/>
            <person name="Lemon S.J."/>
            <person name="Lewis L.R."/>
            <person name="Li B."/>
            <person name="Liu Y."/>
            <person name="Liu Y.-S."/>
            <person name="Lopez J."/>
            <person name="Lozado R.J."/>
            <person name="Lu J."/>
            <person name="Madu R.C."/>
            <person name="Maheshwari M."/>
            <person name="Maheshwari R."/>
            <person name="Malloy K."/>
            <person name="Martinez E."/>
            <person name="Mathew T."/>
            <person name="Mercado I.C."/>
            <person name="Mercado C."/>
            <person name="Meyer B."/>
            <person name="Montgomery K."/>
            <person name="Morgan M.B."/>
            <person name="Munidasa M."/>
            <person name="Nazareth L.V."/>
            <person name="Nelson J."/>
            <person name="Ng B.M."/>
            <person name="Nguyen N.B."/>
            <person name="Nguyen P.Q."/>
            <person name="Nguyen T."/>
            <person name="Obregon M."/>
            <person name="Okwuonu G.O."/>
            <person name="Onwere C.G."/>
            <person name="Orozco G."/>
            <person name="Parra A."/>
            <person name="Patel S."/>
            <person name="Patil S."/>
            <person name="Perez A."/>
            <person name="Perez Y."/>
            <person name="Pham C."/>
            <person name="Primus E.L."/>
            <person name="Pu L.-L."/>
            <person name="Puazo M."/>
            <person name="Qin X."/>
            <person name="Quiroz J.B."/>
            <person name="Reese J."/>
            <person name="Richards S."/>
            <person name="Rives C.M."/>
            <person name="Robberts R."/>
            <person name="Ruiz S.J."/>
            <person name="Ruiz M.J."/>
            <person name="Santibanez J."/>
            <person name="Schneider B.W."/>
            <person name="Sisson I."/>
            <person name="Smith M."/>
            <person name="Sodergren E."/>
            <person name="Song X.-Z."/>
            <person name="Song B.B."/>
            <person name="Summersgill H."/>
            <person name="Thelus R."/>
            <person name="Thornton R.D."/>
            <person name="Trejos Z.Y."/>
            <person name="Usmani K."/>
            <person name="Vattathil S."/>
            <person name="Villasana D."/>
            <person name="Walker D.L."/>
            <person name="Wang S."/>
            <person name="Wang K."/>
            <person name="White C.S."/>
            <person name="Williams A.C."/>
            <person name="Williamson J."/>
            <person name="Wilson K."/>
            <person name="Woghiren I.O."/>
            <person name="Woodworth J.R."/>
            <person name="Worley K.C."/>
            <person name="Wright R.A."/>
            <person name="Wu W."/>
            <person name="Young L."/>
            <person name="Zhang L."/>
            <person name="Zhang J."/>
            <person name="Zhu Y."/>
            <person name="Muzny D.M."/>
            <person name="Weinstock G."/>
            <person name="Gibbs R.A."/>
        </authorList>
    </citation>
    <scope>NUCLEOTIDE SEQUENCE [LARGE SCALE GENOMIC DNA]</scope>
    <source>
        <strain evidence="8">LSR1</strain>
    </source>
</reference>